<dbReference type="STRING" id="1802521.A2893_05890"/>
<reference evidence="2 3" key="1">
    <citation type="journal article" date="2016" name="Nat. Commun.">
        <title>Thousands of microbial genomes shed light on interconnected biogeochemical processes in an aquifer system.</title>
        <authorList>
            <person name="Anantharaman K."/>
            <person name="Brown C.T."/>
            <person name="Hug L.A."/>
            <person name="Sharon I."/>
            <person name="Castelle C.J."/>
            <person name="Probst A.J."/>
            <person name="Thomas B.C."/>
            <person name="Singh A."/>
            <person name="Wilkins M.J."/>
            <person name="Karaoz U."/>
            <person name="Brodie E.L."/>
            <person name="Williams K.H."/>
            <person name="Hubbard S.S."/>
            <person name="Banfield J.F."/>
        </authorList>
    </citation>
    <scope>NUCLEOTIDE SEQUENCE [LARGE SCALE GENOMIC DNA]</scope>
</reference>
<name>A0A1F8BKC2_9BACT</name>
<organism evidence="2 3">
    <name type="scientific">Candidatus Woesebacteria bacterium RIFCSPLOWO2_01_FULL_39_25</name>
    <dbReference type="NCBI Taxonomy" id="1802521"/>
    <lineage>
        <taxon>Bacteria</taxon>
        <taxon>Candidatus Woeseibacteriota</taxon>
    </lineage>
</organism>
<dbReference type="Gene3D" id="3.40.50.300">
    <property type="entry name" value="P-loop containing nucleotide triphosphate hydrolases"/>
    <property type="match status" value="1"/>
</dbReference>
<dbReference type="InterPro" id="IPR039498">
    <property type="entry name" value="NTP_transf_5"/>
</dbReference>
<dbReference type="Proteomes" id="UP000176725">
    <property type="component" value="Unassembled WGS sequence"/>
</dbReference>
<sequence length="416" mass="46756">MVERILEETERTRKVPRDAFIFAASPPTAGKTTQTIFLAETTRARLVRGKDIVPELIHVLDTSRDLIPDRTFLPSLRVTLDSLTAGRVVLDNIPRTTEQAEVVKKWGEGNGVNLHLVELTLSEEEVVGRVQERRVCPDCGESYHPLLKPPKEAEVCDRDGSQLARKNGDDPTLARKGYQHHQKLGSEILGVFEEVATIHRISASGTVYETARRMFTELSPHIFYKGEMADGYFKLRDVLDENGFRHIFISGMPVFMYEGRALMKDFDILVPNSEIEQVASALHLKVGEKDSSVAYTRFADIGPGVEIVSNLQVKAGKMLVPFDFDFLWEEARIVRFMGHECRIMGLEDLILFKAALGRSGPDDWGKHKDDLIDIEGLIGAQNVDWDNLVRRARILGMEARLKEKLSALGSEVKVGF</sequence>
<dbReference type="InterPro" id="IPR036193">
    <property type="entry name" value="ADK_active_lid_dom_sf"/>
</dbReference>
<dbReference type="AlphaFoldDB" id="A0A1F8BKC2"/>
<dbReference type="InterPro" id="IPR027417">
    <property type="entry name" value="P-loop_NTPase"/>
</dbReference>
<dbReference type="GO" id="GO:0004017">
    <property type="term" value="F:AMP kinase activity"/>
    <property type="evidence" value="ECO:0007669"/>
    <property type="project" value="InterPro"/>
</dbReference>
<evidence type="ECO:0000313" key="3">
    <source>
        <dbReference type="Proteomes" id="UP000176725"/>
    </source>
</evidence>
<dbReference type="SUPFAM" id="SSF52540">
    <property type="entry name" value="P-loop containing nucleoside triphosphate hydrolases"/>
    <property type="match status" value="1"/>
</dbReference>
<comment type="caution">
    <text evidence="2">The sequence shown here is derived from an EMBL/GenBank/DDBJ whole genome shotgun (WGS) entry which is preliminary data.</text>
</comment>
<proteinExistence type="predicted"/>
<accession>A0A1F8BKC2</accession>
<dbReference type="InterPro" id="IPR007862">
    <property type="entry name" value="Adenylate_kinase_lid-dom"/>
</dbReference>
<evidence type="ECO:0000313" key="2">
    <source>
        <dbReference type="EMBL" id="OGM64531.1"/>
    </source>
</evidence>
<dbReference type="EMBL" id="MGHH01000008">
    <property type="protein sequence ID" value="OGM64531.1"/>
    <property type="molecule type" value="Genomic_DNA"/>
</dbReference>
<feature type="domain" description="Adenylate kinase active site lid" evidence="1">
    <location>
        <begin position="133"/>
        <end position="165"/>
    </location>
</feature>
<evidence type="ECO:0000259" key="1">
    <source>
        <dbReference type="Pfam" id="PF05191"/>
    </source>
</evidence>
<dbReference type="SUPFAM" id="SSF57774">
    <property type="entry name" value="Microbial and mitochondrial ADK, insert 'zinc finger' domain"/>
    <property type="match status" value="1"/>
</dbReference>
<protein>
    <recommendedName>
        <fullName evidence="1">Adenylate kinase active site lid domain-containing protein</fullName>
    </recommendedName>
</protein>
<dbReference type="Gene3D" id="3.30.460.40">
    <property type="match status" value="1"/>
</dbReference>
<dbReference type="Pfam" id="PF14907">
    <property type="entry name" value="NTP_transf_5"/>
    <property type="match status" value="1"/>
</dbReference>
<dbReference type="Pfam" id="PF05191">
    <property type="entry name" value="ADK_lid"/>
    <property type="match status" value="1"/>
</dbReference>
<gene>
    <name evidence="2" type="ORF">A2893_05890</name>
</gene>